<comment type="caution">
    <text evidence="3">The sequence shown here is derived from an EMBL/GenBank/DDBJ whole genome shotgun (WGS) entry which is preliminary data.</text>
</comment>
<dbReference type="InterPro" id="IPR023696">
    <property type="entry name" value="Ureohydrolase_dom_sf"/>
</dbReference>
<dbReference type="Gene3D" id="3.40.800.20">
    <property type="entry name" value="Histone deacetylase domain"/>
    <property type="match status" value="1"/>
</dbReference>
<sequence length="316" mass="34031">MTTLYVSHPSGLDHHTGGLAERPERLLAIEEGLAGPEFARLRRELAPRGTVETLLLVHAPEYIEHVMAVAPREGFYRLTDTMVMSPGTLEAAMHGVGGVTFCVDEVMSGRARNALLATRPNGHHVKYDASGGGGMFNKAAIAARHAQVAHGADRVAILDFDAHHGDGAQDIFWGDPDVMACSTHEMPLYPGTGKARERGVHGQIVNVPLKAGDGGEAFLAAWRDIILPRVVEFRPDLIVIAAGFDAHSEDRLSHLELQDEDYAAVTRSIMAVADKICGGRIVSEVEGGYRLEPLARSVRAHALALMGIHSDLVNHS</sequence>
<protein>
    <submittedName>
        <fullName evidence="3">Acetoin utilization protein</fullName>
    </submittedName>
</protein>
<dbReference type="SUPFAM" id="SSF52768">
    <property type="entry name" value="Arginase/deacetylase"/>
    <property type="match status" value="1"/>
</dbReference>
<dbReference type="GO" id="GO:0040029">
    <property type="term" value="P:epigenetic regulation of gene expression"/>
    <property type="evidence" value="ECO:0007669"/>
    <property type="project" value="TreeGrafter"/>
</dbReference>
<comment type="similarity">
    <text evidence="1">Belongs to the histone deacetylase family.</text>
</comment>
<organism evidence="3 4">
    <name type="scientific">Labrys okinawensis</name>
    <dbReference type="NCBI Taxonomy" id="346911"/>
    <lineage>
        <taxon>Bacteria</taxon>
        <taxon>Pseudomonadati</taxon>
        <taxon>Pseudomonadota</taxon>
        <taxon>Alphaproteobacteria</taxon>
        <taxon>Hyphomicrobiales</taxon>
        <taxon>Xanthobacteraceae</taxon>
        <taxon>Labrys</taxon>
    </lineage>
</organism>
<dbReference type="InterPro" id="IPR023801">
    <property type="entry name" value="His_deacetylse_dom"/>
</dbReference>
<dbReference type="InterPro" id="IPR000286">
    <property type="entry name" value="HDACs"/>
</dbReference>
<evidence type="ECO:0000256" key="1">
    <source>
        <dbReference type="ARBA" id="ARBA00005947"/>
    </source>
</evidence>
<dbReference type="PANTHER" id="PTHR10625">
    <property type="entry name" value="HISTONE DEACETYLASE HDAC1-RELATED"/>
    <property type="match status" value="1"/>
</dbReference>
<dbReference type="AlphaFoldDB" id="A0A2S9QDA9"/>
<evidence type="ECO:0000259" key="2">
    <source>
        <dbReference type="Pfam" id="PF00850"/>
    </source>
</evidence>
<dbReference type="InterPro" id="IPR037138">
    <property type="entry name" value="His_deacetylse_dom_sf"/>
</dbReference>
<name>A0A2S9QDA9_9HYPH</name>
<dbReference type="Pfam" id="PF00850">
    <property type="entry name" value="Hist_deacetyl"/>
    <property type="match status" value="1"/>
</dbReference>
<dbReference type="OrthoDB" id="9808367at2"/>
<feature type="domain" description="Histone deacetylase" evidence="2">
    <location>
        <begin position="21"/>
        <end position="304"/>
    </location>
</feature>
<gene>
    <name evidence="3" type="ORF">C5L14_11850</name>
</gene>
<dbReference type="GO" id="GO:0004407">
    <property type="term" value="F:histone deacetylase activity"/>
    <property type="evidence" value="ECO:0007669"/>
    <property type="project" value="TreeGrafter"/>
</dbReference>
<accession>A0A2S9QDA9</accession>
<dbReference type="CDD" id="cd11599">
    <property type="entry name" value="HDAC_classII_2"/>
    <property type="match status" value="1"/>
</dbReference>
<evidence type="ECO:0000313" key="4">
    <source>
        <dbReference type="Proteomes" id="UP000237682"/>
    </source>
</evidence>
<keyword evidence="4" id="KW-1185">Reference proteome</keyword>
<dbReference type="RefSeq" id="WP_105862251.1">
    <property type="nucleotide sequence ID" value="NZ_PUEJ01000004.1"/>
</dbReference>
<dbReference type="PRINTS" id="PR01270">
    <property type="entry name" value="HDASUPER"/>
</dbReference>
<dbReference type="Proteomes" id="UP000237682">
    <property type="component" value="Unassembled WGS sequence"/>
</dbReference>
<dbReference type="EMBL" id="PUEJ01000004">
    <property type="protein sequence ID" value="PRH87315.1"/>
    <property type="molecule type" value="Genomic_DNA"/>
</dbReference>
<proteinExistence type="inferred from homology"/>
<reference evidence="3 4" key="1">
    <citation type="submission" date="2018-02" db="EMBL/GenBank/DDBJ databases">
        <title>Whole genome sequencing of endophytic bacterium.</title>
        <authorList>
            <person name="Eedara R."/>
            <person name="Podile A.R."/>
        </authorList>
    </citation>
    <scope>NUCLEOTIDE SEQUENCE [LARGE SCALE GENOMIC DNA]</scope>
    <source>
        <strain evidence="3 4">RP1T</strain>
    </source>
</reference>
<evidence type="ECO:0000313" key="3">
    <source>
        <dbReference type="EMBL" id="PRH87315.1"/>
    </source>
</evidence>
<dbReference type="PANTHER" id="PTHR10625:SF10">
    <property type="entry name" value="HISTONE DEACETYLASE HDAC1"/>
    <property type="match status" value="1"/>
</dbReference>